<dbReference type="EMBL" id="MTSU01000003">
    <property type="protein sequence ID" value="ONF93900.1"/>
    <property type="molecule type" value="Genomic_DNA"/>
</dbReference>
<dbReference type="SUPFAM" id="SSF52540">
    <property type="entry name" value="P-loop containing nucleoside triphosphate hydrolases"/>
    <property type="match status" value="1"/>
</dbReference>
<dbReference type="RefSeq" id="WP_004492776.1">
    <property type="nucleotide sequence ID" value="NZ_CP028370.1"/>
</dbReference>
<evidence type="ECO:0000256" key="1">
    <source>
        <dbReference type="SAM" id="MobiDB-lite"/>
    </source>
</evidence>
<feature type="domain" description="AAA+ ATPase" evidence="2">
    <location>
        <begin position="25"/>
        <end position="378"/>
    </location>
</feature>
<dbReference type="GO" id="GO:0005524">
    <property type="term" value="F:ATP binding"/>
    <property type="evidence" value="ECO:0007669"/>
    <property type="project" value="InterPro"/>
</dbReference>
<dbReference type="Proteomes" id="UP000189337">
    <property type="component" value="Unassembled WGS sequence"/>
</dbReference>
<evidence type="ECO:0000259" key="2">
    <source>
        <dbReference type="SMART" id="SM00382"/>
    </source>
</evidence>
<gene>
    <name evidence="3" type="ORF">BWD14_04450</name>
</gene>
<dbReference type="AlphaFoldDB" id="A0AB73MNE7"/>
<evidence type="ECO:0000313" key="3">
    <source>
        <dbReference type="EMBL" id="ONF93900.1"/>
    </source>
</evidence>
<dbReference type="GO" id="GO:0016887">
    <property type="term" value="F:ATP hydrolysis activity"/>
    <property type="evidence" value="ECO:0007669"/>
    <property type="project" value="InterPro"/>
</dbReference>
<dbReference type="PANTHER" id="PTHR43581:SF4">
    <property type="entry name" value="ATP_GTP PHOSPHATASE"/>
    <property type="match status" value="1"/>
</dbReference>
<dbReference type="InterPro" id="IPR003959">
    <property type="entry name" value="ATPase_AAA_core"/>
</dbReference>
<protein>
    <submittedName>
        <fullName evidence="3">AAA family ATPase</fullName>
    </submittedName>
</protein>
<organism evidence="3 4">
    <name type="scientific">Leptospira santarosai</name>
    <dbReference type="NCBI Taxonomy" id="28183"/>
    <lineage>
        <taxon>Bacteria</taxon>
        <taxon>Pseudomonadati</taxon>
        <taxon>Spirochaetota</taxon>
        <taxon>Spirochaetia</taxon>
        <taxon>Leptospirales</taxon>
        <taxon>Leptospiraceae</taxon>
        <taxon>Leptospira</taxon>
    </lineage>
</organism>
<accession>A0AB73MNE7</accession>
<reference evidence="3 4" key="1">
    <citation type="submission" date="2017-01" db="EMBL/GenBank/DDBJ databases">
        <title>Comparative genomic analysis of Brazilian Leptospira santarosai.</title>
        <authorList>
            <person name="Moreno L.Z."/>
            <person name="Miraglia F."/>
            <person name="Kremer F.S."/>
            <person name="Eslabao M.R."/>
            <person name="Lilenbaum W."/>
            <person name="Dellagostin O.A."/>
            <person name="Moreno A.M."/>
        </authorList>
    </citation>
    <scope>NUCLEOTIDE SEQUENCE [LARGE SCALE GENOMIC DNA]</scope>
    <source>
        <strain evidence="3 4">M52/8-19</strain>
    </source>
</reference>
<dbReference type="Pfam" id="PF13304">
    <property type="entry name" value="AAA_21"/>
    <property type="match status" value="1"/>
</dbReference>
<dbReference type="InterPro" id="IPR027417">
    <property type="entry name" value="P-loop_NTPase"/>
</dbReference>
<proteinExistence type="predicted"/>
<dbReference type="SMART" id="SM00382">
    <property type="entry name" value="AAA"/>
    <property type="match status" value="1"/>
</dbReference>
<sequence length="643" mass="74110">MNSKITKIKLKGLPGYEDSFELEFNDHLTSLIGPNGSGKTTSLSAIHSLFDFLNKGKFEKRDISIDNWLNWDEANIELKFPEPFKNTSNSFLYLGEYFDEITISLKNTNKEIFVSTLSTINGLIGINDLGKLYLRSEQLETLSIKLSELRSNEQQHSTELSVAQRQGNSNATQNAQSRLDSVRKEIKIIEEQINKENIDLLNFNESGIRREAFENFLRDLSIPRSKYIRFGETDFSDVADTIKNISKIRGGKDPEERYSEIKRKLRDLLQQDPHFYYDRDNGNQDYLEINNVDYQKVSTGTKICLFYFSLIFETKKNDLIIWDEPENGLHPTRRYKVLDLILSDTRQFLIATHSTEMAPVFSQNCNVIRTICEHRDIDGKNYLSLEKTMDKIGAFQLADSLGLSPSRILFTSNVVIWVEGPSDMIFWRKAISLHEKGISLVEGFDYSFLMYGGKCISHLTAMETNQKLDITSICRHPIFIVDSDIDEISKYEKPSENLKESAKAVMDLFSNPKNPPGTNLFLYSNGREMENYIPVNCIKDALTELVSGIEKSEIARLNLDENDWSVDEKYYEMLDRKFIASNLVVTTKSGEKRGKGFTKWGEKNKTEFVKFCIESNNFKPYNFRHNGSNQVTQIVEFVERWKA</sequence>
<feature type="region of interest" description="Disordered" evidence="1">
    <location>
        <begin position="155"/>
        <end position="177"/>
    </location>
</feature>
<dbReference type="InterPro" id="IPR003593">
    <property type="entry name" value="AAA+_ATPase"/>
</dbReference>
<dbReference type="InterPro" id="IPR051396">
    <property type="entry name" value="Bact_Antivir_Def_Nuclease"/>
</dbReference>
<evidence type="ECO:0000313" key="4">
    <source>
        <dbReference type="Proteomes" id="UP000189337"/>
    </source>
</evidence>
<name>A0AB73MNE7_9LEPT</name>
<dbReference type="PANTHER" id="PTHR43581">
    <property type="entry name" value="ATP/GTP PHOSPHATASE"/>
    <property type="match status" value="1"/>
</dbReference>
<comment type="caution">
    <text evidence="3">The sequence shown here is derived from an EMBL/GenBank/DDBJ whole genome shotgun (WGS) entry which is preliminary data.</text>
</comment>
<dbReference type="Gene3D" id="3.40.50.300">
    <property type="entry name" value="P-loop containing nucleotide triphosphate hydrolases"/>
    <property type="match status" value="1"/>
</dbReference>